<dbReference type="MEROPS" id="S66.002"/>
<organism evidence="9 10">
    <name type="scientific">Cupriavidus basilensis</name>
    <dbReference type="NCBI Taxonomy" id="68895"/>
    <lineage>
        <taxon>Bacteria</taxon>
        <taxon>Pseudomonadati</taxon>
        <taxon>Pseudomonadota</taxon>
        <taxon>Betaproteobacteria</taxon>
        <taxon>Burkholderiales</taxon>
        <taxon>Burkholderiaceae</taxon>
        <taxon>Cupriavidus</taxon>
    </lineage>
</organism>
<dbReference type="AlphaFoldDB" id="A0A0C4YGA3"/>
<dbReference type="PANTHER" id="PTHR30237">
    <property type="entry name" value="MURAMOYLTETRAPEPTIDE CARBOXYPEPTIDASE"/>
    <property type="match status" value="1"/>
</dbReference>
<dbReference type="OrthoDB" id="9807329at2"/>
<keyword evidence="3" id="KW-0645">Protease</keyword>
<keyword evidence="10" id="KW-1185">Reference proteome</keyword>
<dbReference type="PANTHER" id="PTHR30237:SF2">
    <property type="entry name" value="MUREIN TETRAPEPTIDE CARBOXYPEPTIDASE"/>
    <property type="match status" value="1"/>
</dbReference>
<evidence type="ECO:0000259" key="8">
    <source>
        <dbReference type="Pfam" id="PF17676"/>
    </source>
</evidence>
<evidence type="ECO:0000256" key="1">
    <source>
        <dbReference type="ARBA" id="ARBA00010233"/>
    </source>
</evidence>
<evidence type="ECO:0000256" key="6">
    <source>
        <dbReference type="PIRSR" id="PIRSR028757-1"/>
    </source>
</evidence>
<dbReference type="GO" id="GO:0008236">
    <property type="term" value="F:serine-type peptidase activity"/>
    <property type="evidence" value="ECO:0007669"/>
    <property type="project" value="UniProtKB-KW"/>
</dbReference>
<evidence type="ECO:0000256" key="2">
    <source>
        <dbReference type="ARBA" id="ARBA00022645"/>
    </source>
</evidence>
<comment type="similarity">
    <text evidence="1">Belongs to the peptidase S66 family.</text>
</comment>
<proteinExistence type="inferred from homology"/>
<feature type="domain" description="LD-carboxypeptidase C-terminal" evidence="8">
    <location>
        <begin position="183"/>
        <end position="299"/>
    </location>
</feature>
<gene>
    <name evidence="9" type="ORF">RR42_m2294</name>
</gene>
<dbReference type="EC" id="3.4.17.13" evidence="9"/>
<dbReference type="Gene3D" id="3.50.30.60">
    <property type="entry name" value="LD-carboxypeptidase A C-terminal domain-like"/>
    <property type="match status" value="1"/>
</dbReference>
<name>A0A0C4YGA3_9BURK</name>
<dbReference type="Pfam" id="PF02016">
    <property type="entry name" value="Peptidase_S66"/>
    <property type="match status" value="1"/>
</dbReference>
<keyword evidence="4 9" id="KW-0378">Hydrolase</keyword>
<feature type="active site" description="Nucleophile" evidence="6">
    <location>
        <position position="115"/>
    </location>
</feature>
<feature type="active site" description="Charge relay system" evidence="6">
    <location>
        <position position="214"/>
    </location>
</feature>
<evidence type="ECO:0000313" key="10">
    <source>
        <dbReference type="Proteomes" id="UP000031843"/>
    </source>
</evidence>
<sequence>MSQPTPTPTPATEVRLIASSGYPHDVAIAARGCAWLKGQGFHVGNPDVLARRYLRFGGSDAERLADLHAIGTGAPHELTLAVRGGYGIARLLEQVDFARIAEQARASQTPIVGHSDFTAFQLAYLAATGGVTFAGPMLLADFGADVVDPFMWQHFNGVLRDPAYSIDVDAPQAGGQPFTGALSGTLWGGNMAMLCSLLGTPFMPAVQGGILFLEDVNEPPYRVERMLLQLDQAGVLGAQRAVLLGDFSNYRVTDYDNGYDLPAVVAYMQERLAVPVLTGLPFGHCPRKLTLPVGGQAQLSARADGFSLSLSGYPVLKAAPCAHI</sequence>
<dbReference type="PIRSF" id="PIRSF028757">
    <property type="entry name" value="LD-carboxypeptidase"/>
    <property type="match status" value="1"/>
</dbReference>
<evidence type="ECO:0000259" key="7">
    <source>
        <dbReference type="Pfam" id="PF02016"/>
    </source>
</evidence>
<dbReference type="InterPro" id="IPR040449">
    <property type="entry name" value="Peptidase_S66_N"/>
</dbReference>
<reference evidence="9 10" key="1">
    <citation type="journal article" date="2015" name="Genome Announc.">
        <title>Complete Genome Sequence of Cupriavidus basilensis 4G11, Isolated from the Oak Ridge Field Research Center Site.</title>
        <authorList>
            <person name="Ray J."/>
            <person name="Waters R.J."/>
            <person name="Skerker J.M."/>
            <person name="Kuehl J.V."/>
            <person name="Price M.N."/>
            <person name="Huang J."/>
            <person name="Chakraborty R."/>
            <person name="Arkin A.P."/>
            <person name="Deutschbauer A."/>
        </authorList>
    </citation>
    <scope>NUCLEOTIDE SEQUENCE [LARGE SCALE GENOMIC DNA]</scope>
    <source>
        <strain evidence="9">4G11</strain>
    </source>
</reference>
<dbReference type="RefSeq" id="WP_043346760.1">
    <property type="nucleotide sequence ID" value="NZ_CP010536.1"/>
</dbReference>
<accession>A0A0C4YGA3</accession>
<dbReference type="NCBIfam" id="NF008424">
    <property type="entry name" value="PRK11253.1"/>
    <property type="match status" value="1"/>
</dbReference>
<protein>
    <submittedName>
        <fullName evidence="9">Muramoyltetrapeptide carboxypeptidase</fullName>
        <ecNumber evidence="9">3.4.17.13</ecNumber>
    </submittedName>
</protein>
<dbReference type="InterPro" id="IPR027461">
    <property type="entry name" value="Carboxypeptidase_A_C_sf"/>
</dbReference>
<dbReference type="SUPFAM" id="SSF141986">
    <property type="entry name" value="LD-carboxypeptidase A C-terminal domain-like"/>
    <property type="match status" value="1"/>
</dbReference>
<dbReference type="InterPro" id="IPR027478">
    <property type="entry name" value="LdcA_N"/>
</dbReference>
<dbReference type="SUPFAM" id="SSF52317">
    <property type="entry name" value="Class I glutamine amidotransferase-like"/>
    <property type="match status" value="1"/>
</dbReference>
<dbReference type="InterPro" id="IPR003507">
    <property type="entry name" value="S66_fam"/>
</dbReference>
<dbReference type="Pfam" id="PF17676">
    <property type="entry name" value="Peptidase_S66C"/>
    <property type="match status" value="1"/>
</dbReference>
<dbReference type="STRING" id="68895.RR42_m2294"/>
<dbReference type="CDD" id="cd07025">
    <property type="entry name" value="Peptidase_S66"/>
    <property type="match status" value="1"/>
</dbReference>
<dbReference type="InterPro" id="IPR029062">
    <property type="entry name" value="Class_I_gatase-like"/>
</dbReference>
<feature type="active site" description="Charge relay system" evidence="6">
    <location>
        <position position="284"/>
    </location>
</feature>
<dbReference type="Proteomes" id="UP000031843">
    <property type="component" value="Chromosome main"/>
</dbReference>
<keyword evidence="2 9" id="KW-0121">Carboxypeptidase</keyword>
<evidence type="ECO:0000256" key="3">
    <source>
        <dbReference type="ARBA" id="ARBA00022670"/>
    </source>
</evidence>
<evidence type="ECO:0000256" key="4">
    <source>
        <dbReference type="ARBA" id="ARBA00022801"/>
    </source>
</evidence>
<dbReference type="Gene3D" id="3.40.50.10740">
    <property type="entry name" value="Class I glutamine amidotransferase-like"/>
    <property type="match status" value="1"/>
</dbReference>
<keyword evidence="5" id="KW-0720">Serine protease</keyword>
<feature type="domain" description="LD-carboxypeptidase N-terminal" evidence="7">
    <location>
        <begin position="14"/>
        <end position="135"/>
    </location>
</feature>
<dbReference type="GO" id="GO:0106415">
    <property type="term" value="F:muramoyltetrapeptide carboxypeptidase activity"/>
    <property type="evidence" value="ECO:0007669"/>
    <property type="project" value="UniProtKB-EC"/>
</dbReference>
<dbReference type="KEGG" id="cbw:RR42_m2294"/>
<evidence type="ECO:0000256" key="5">
    <source>
        <dbReference type="ARBA" id="ARBA00022825"/>
    </source>
</evidence>
<evidence type="ECO:0000313" key="9">
    <source>
        <dbReference type="EMBL" id="AJG19686.1"/>
    </source>
</evidence>
<dbReference type="GO" id="GO:0006508">
    <property type="term" value="P:proteolysis"/>
    <property type="evidence" value="ECO:0007669"/>
    <property type="project" value="UniProtKB-KW"/>
</dbReference>
<dbReference type="EMBL" id="CP010536">
    <property type="protein sequence ID" value="AJG19686.1"/>
    <property type="molecule type" value="Genomic_DNA"/>
</dbReference>
<dbReference type="InterPro" id="IPR040921">
    <property type="entry name" value="Peptidase_S66C"/>
</dbReference>